<evidence type="ECO:0000313" key="2">
    <source>
        <dbReference type="Proteomes" id="UP001470809"/>
    </source>
</evidence>
<gene>
    <name evidence="1" type="ORF">AABB31_08845</name>
</gene>
<dbReference type="AlphaFoldDB" id="A0AAN0MD16"/>
<dbReference type="RefSeq" id="WP_373635801.1">
    <property type="nucleotide sequence ID" value="NZ_CP151767.2"/>
</dbReference>
<protein>
    <submittedName>
        <fullName evidence="1">Aspartate/glutamate racemase family protein</fullName>
    </submittedName>
</protein>
<organism evidence="1 2">
    <name type="scientific">Yoonia rhodophyticola</name>
    <dbReference type="NCBI Taxonomy" id="3137370"/>
    <lineage>
        <taxon>Bacteria</taxon>
        <taxon>Pseudomonadati</taxon>
        <taxon>Pseudomonadota</taxon>
        <taxon>Alphaproteobacteria</taxon>
        <taxon>Rhodobacterales</taxon>
        <taxon>Paracoccaceae</taxon>
        <taxon>Yoonia</taxon>
    </lineage>
</organism>
<reference evidence="1" key="1">
    <citation type="submission" date="2024-08" db="EMBL/GenBank/DDBJ databases">
        <title>Phylogenomic analyses of a clade within the roseobacter group suggest taxonomic reassignments of species of the genera Aestuariivita, Citreicella, Loktanella, Nautella, Pelagibaca, Ruegeria, Thalassobius, Thiobacimonas and Tropicibacter, and the proposal o.</title>
        <authorList>
            <person name="Jeon C.O."/>
        </authorList>
    </citation>
    <scope>NUCLEOTIDE SEQUENCE</scope>
    <source>
        <strain evidence="1">SS1-5</strain>
    </source>
</reference>
<accession>A0AAN0MD16</accession>
<dbReference type="InterPro" id="IPR001920">
    <property type="entry name" value="Asp/Glu_race"/>
</dbReference>
<sequence>MLDSRFPRIPGDMGNPQTWDFPVRYQVVQGASPDKVVRQGATGTQAAFIKGAKALVAAGVDGITTTCGFLSLFQDQLSAAVGVPVASSSLMQVAMVNATLPPGKRAGILTISGSSLQKTHLAAANVPANTPIGSTAGGQEFTRAILTDAPTLDVPLARADNVAAARALVADHPDIGALVLECTNMTPYAPDIRQATGLPVYSVVSFINWFQAGLAPKNYAGRTD</sequence>
<dbReference type="EMBL" id="CP151767">
    <property type="protein sequence ID" value="WZU68950.2"/>
    <property type="molecule type" value="Genomic_DNA"/>
</dbReference>
<dbReference type="InterPro" id="IPR015942">
    <property type="entry name" value="Asp/Glu/hydantoin_racemase"/>
</dbReference>
<dbReference type="GO" id="GO:0047661">
    <property type="term" value="F:amino-acid racemase activity"/>
    <property type="evidence" value="ECO:0007669"/>
    <property type="project" value="InterPro"/>
</dbReference>
<evidence type="ECO:0000313" key="1">
    <source>
        <dbReference type="EMBL" id="WZU68950.2"/>
    </source>
</evidence>
<dbReference type="KEGG" id="yrh:AABB31_08845"/>
<name>A0AAN0MD16_9RHOB</name>
<dbReference type="Gene3D" id="3.40.50.1860">
    <property type="match status" value="2"/>
</dbReference>
<dbReference type="NCBIfam" id="NF005679">
    <property type="entry name" value="PRK07475.1"/>
    <property type="match status" value="1"/>
</dbReference>
<keyword evidence="2" id="KW-1185">Reference proteome</keyword>
<dbReference type="Proteomes" id="UP001470809">
    <property type="component" value="Chromosome"/>
</dbReference>
<proteinExistence type="predicted"/>
<dbReference type="Pfam" id="PF01177">
    <property type="entry name" value="Asp_Glu_race"/>
    <property type="match status" value="1"/>
</dbReference>